<gene>
    <name evidence="1" type="ORF">EVAR_4219_1</name>
</gene>
<comment type="caution">
    <text evidence="1">The sequence shown here is derived from an EMBL/GenBank/DDBJ whole genome shotgun (WGS) entry which is preliminary data.</text>
</comment>
<dbReference type="OrthoDB" id="6740956at2759"/>
<accession>A0A4C1TJ90</accession>
<evidence type="ECO:0000313" key="1">
    <source>
        <dbReference type="EMBL" id="GBP13468.1"/>
    </source>
</evidence>
<keyword evidence="2" id="KW-1185">Reference proteome</keyword>
<dbReference type="EMBL" id="BGZK01000057">
    <property type="protein sequence ID" value="GBP13468.1"/>
    <property type="molecule type" value="Genomic_DNA"/>
</dbReference>
<protein>
    <submittedName>
        <fullName evidence="1">Uncharacterized protein</fullName>
    </submittedName>
</protein>
<proteinExistence type="predicted"/>
<organism evidence="1 2">
    <name type="scientific">Eumeta variegata</name>
    <name type="common">Bagworm moth</name>
    <name type="synonym">Eumeta japonica</name>
    <dbReference type="NCBI Taxonomy" id="151549"/>
    <lineage>
        <taxon>Eukaryota</taxon>
        <taxon>Metazoa</taxon>
        <taxon>Ecdysozoa</taxon>
        <taxon>Arthropoda</taxon>
        <taxon>Hexapoda</taxon>
        <taxon>Insecta</taxon>
        <taxon>Pterygota</taxon>
        <taxon>Neoptera</taxon>
        <taxon>Endopterygota</taxon>
        <taxon>Lepidoptera</taxon>
        <taxon>Glossata</taxon>
        <taxon>Ditrysia</taxon>
        <taxon>Tineoidea</taxon>
        <taxon>Psychidae</taxon>
        <taxon>Oiketicinae</taxon>
        <taxon>Eumeta</taxon>
    </lineage>
</organism>
<reference evidence="1 2" key="1">
    <citation type="journal article" date="2019" name="Commun. Biol.">
        <title>The bagworm genome reveals a unique fibroin gene that provides high tensile strength.</title>
        <authorList>
            <person name="Kono N."/>
            <person name="Nakamura H."/>
            <person name="Ohtoshi R."/>
            <person name="Tomita M."/>
            <person name="Numata K."/>
            <person name="Arakawa K."/>
        </authorList>
    </citation>
    <scope>NUCLEOTIDE SEQUENCE [LARGE SCALE GENOMIC DNA]</scope>
</reference>
<name>A0A4C1TJ90_EUMVA</name>
<sequence length="127" mass="13812">MRSLRSVCGVSLNDRCRKSDVRERCGLKEDVVTVVERGLAGVALENPMQIVLVAYGKGPNFEHQKPTSLHEKIGCQAGVDRLPRPAFVPPTPYVHGFSIVAGPCQSAQVSSHTAFCVVYLDCSDRTV</sequence>
<dbReference type="AlphaFoldDB" id="A0A4C1TJ90"/>
<evidence type="ECO:0000313" key="2">
    <source>
        <dbReference type="Proteomes" id="UP000299102"/>
    </source>
</evidence>
<dbReference type="Proteomes" id="UP000299102">
    <property type="component" value="Unassembled WGS sequence"/>
</dbReference>